<dbReference type="Gene3D" id="1.20.1070.10">
    <property type="entry name" value="Rhodopsin 7-helix transmembrane proteins"/>
    <property type="match status" value="2"/>
</dbReference>
<dbReference type="PRINTS" id="PR00237">
    <property type="entry name" value="GPCRRHODOPSN"/>
</dbReference>
<evidence type="ECO:0000256" key="5">
    <source>
        <dbReference type="ARBA" id="ARBA00023136"/>
    </source>
</evidence>
<keyword evidence="5 6" id="KW-0472">Membrane</keyword>
<evidence type="ECO:0000256" key="3">
    <source>
        <dbReference type="ARBA" id="ARBA00022692"/>
    </source>
</evidence>
<feature type="transmembrane region" description="Helical" evidence="6">
    <location>
        <begin position="195"/>
        <end position="212"/>
    </location>
</feature>
<feature type="domain" description="G-protein coupled receptors family 1 profile" evidence="7">
    <location>
        <begin position="89"/>
        <end position="324"/>
    </location>
</feature>
<feature type="transmembrane region" description="Helical" evidence="6">
    <location>
        <begin position="256"/>
        <end position="278"/>
    </location>
</feature>
<dbReference type="SUPFAM" id="SSF81321">
    <property type="entry name" value="Family A G protein-coupled receptor-like"/>
    <property type="match status" value="1"/>
</dbReference>
<dbReference type="InterPro" id="IPR053071">
    <property type="entry name" value="GPCR1-related_rcpt"/>
</dbReference>
<protein>
    <submittedName>
        <fullName evidence="8">Nonfunctional MIPr variant B</fullName>
    </submittedName>
</protein>
<keyword evidence="4 6" id="KW-1133">Transmembrane helix</keyword>
<dbReference type="InterPro" id="IPR017452">
    <property type="entry name" value="GPCR_Rhodpsn_7TM"/>
</dbReference>
<proteinExistence type="evidence at transcript level"/>
<keyword evidence="3 6" id="KW-0812">Transmembrane</keyword>
<feature type="transmembrane region" description="Helical" evidence="6">
    <location>
        <begin position="152"/>
        <end position="174"/>
    </location>
</feature>
<dbReference type="PROSITE" id="PS50262">
    <property type="entry name" value="G_PROTEIN_RECEP_F1_2"/>
    <property type="match status" value="1"/>
</dbReference>
<dbReference type="EMBL" id="KF958189">
    <property type="protein sequence ID" value="AIQ81192.1"/>
    <property type="molecule type" value="mRNA"/>
</dbReference>
<evidence type="ECO:0000256" key="1">
    <source>
        <dbReference type="ARBA" id="ARBA00004370"/>
    </source>
</evidence>
<dbReference type="VEuPathDB" id="VectorBase:RPRC000605"/>
<dbReference type="AlphaFoldDB" id="A0A089N736"/>
<dbReference type="Pfam" id="PF00001">
    <property type="entry name" value="7tm_1"/>
    <property type="match status" value="1"/>
</dbReference>
<dbReference type="InterPro" id="IPR000276">
    <property type="entry name" value="GPCR_Rhodpsn"/>
</dbReference>
<reference evidence="8" key="1">
    <citation type="submission" date="2013-12" db="EMBL/GenBank/DDBJ databases">
        <authorList>
            <person name="Paluzzi J.-P.V."/>
            <person name="Lange A."/>
        </authorList>
    </citation>
    <scope>NUCLEOTIDE SEQUENCE</scope>
</reference>
<dbReference type="SMART" id="SM01381">
    <property type="entry name" value="7TM_GPCR_Srsx"/>
    <property type="match status" value="1"/>
</dbReference>
<accession>A0A089N736</accession>
<comment type="similarity">
    <text evidence="2">Belongs to the G-protein coupled receptor 1 family.</text>
</comment>
<dbReference type="PANTHER" id="PTHR47023:SF1">
    <property type="entry name" value="SEX PEPTIDE RECEPTOR"/>
    <property type="match status" value="1"/>
</dbReference>
<organism evidence="8">
    <name type="scientific">Rhodnius prolixus</name>
    <name type="common">Triatomid bug</name>
    <dbReference type="NCBI Taxonomy" id="13249"/>
    <lineage>
        <taxon>Eukaryota</taxon>
        <taxon>Metazoa</taxon>
        <taxon>Ecdysozoa</taxon>
        <taxon>Arthropoda</taxon>
        <taxon>Hexapoda</taxon>
        <taxon>Insecta</taxon>
        <taxon>Pterygota</taxon>
        <taxon>Neoptera</taxon>
        <taxon>Paraneoptera</taxon>
        <taxon>Hemiptera</taxon>
        <taxon>Heteroptera</taxon>
        <taxon>Panheteroptera</taxon>
        <taxon>Cimicomorpha</taxon>
        <taxon>Reduviidae</taxon>
        <taxon>Triatominae</taxon>
        <taxon>Rhodnius</taxon>
    </lineage>
</organism>
<reference evidence="8" key="2">
    <citation type="journal article" date="2014" name="Mol. Cell. Endocrinol.">
        <title>Functional characterization and expression analysis of the myoinhibiting peptide receptor in the Chagas disease vector, Rhodnius prolixus.</title>
        <authorList>
            <person name="Paluzzi J.P."/>
            <person name="Haddad A.S."/>
            <person name="Sedra L."/>
            <person name="Orchard I."/>
            <person name="Lange A."/>
        </authorList>
    </citation>
    <scope>NUCLEOTIDE SEQUENCE</scope>
</reference>
<evidence type="ECO:0000313" key="8">
    <source>
        <dbReference type="EMBL" id="AIQ81192.1"/>
    </source>
</evidence>
<dbReference type="GO" id="GO:0004930">
    <property type="term" value="F:G protein-coupled receptor activity"/>
    <property type="evidence" value="ECO:0007669"/>
    <property type="project" value="InterPro"/>
</dbReference>
<evidence type="ECO:0000256" key="4">
    <source>
        <dbReference type="ARBA" id="ARBA00022989"/>
    </source>
</evidence>
<evidence type="ECO:0000259" key="7">
    <source>
        <dbReference type="PROSITE" id="PS50262"/>
    </source>
</evidence>
<dbReference type="CDD" id="cd14978">
    <property type="entry name" value="7tmA_FMRFamide_R-like"/>
    <property type="match status" value="1"/>
</dbReference>
<feature type="transmembrane region" description="Helical" evidence="6">
    <location>
        <begin position="109"/>
        <end position="132"/>
    </location>
</feature>
<sequence length="324" mass="36661">MVEEMEEIWPTLGGPYFQCVNCTGGGVYDVSILNTTATSITMPNSSIWHNATEEEESDYLNVTKEFPIDYAVPMYGYAVPFLLLITIVANTLIVVVLSKRHMRTPTNAVLMAMALSDMFTLLFPSPWLFYMFTFGNHYKPLSPVSACFAWDIMHEVIPSLFHTASIWLTLALAVQRYIYVCHAPVARTWCTMPRVLKCIGLIICLAILHQSTRFLDRVYIPVTITWRGQPQVPVCKVLHVISSSIKEILDYSVANVLVLFTNFFIIISYPINFAIYCGMSRQFRETFKELFIRGAVQVTRRNGGGSSKYSLVNGPRTCTNETVL</sequence>
<feature type="transmembrane region" description="Helical" evidence="6">
    <location>
        <begin position="74"/>
        <end position="97"/>
    </location>
</feature>
<evidence type="ECO:0000256" key="6">
    <source>
        <dbReference type="SAM" id="Phobius"/>
    </source>
</evidence>
<dbReference type="PANTHER" id="PTHR47023">
    <property type="entry name" value="SEX PEPTIDE RECEPTOR"/>
    <property type="match status" value="1"/>
</dbReference>
<evidence type="ECO:0000256" key="2">
    <source>
        <dbReference type="ARBA" id="ARBA00010663"/>
    </source>
</evidence>
<comment type="subcellular location">
    <subcellularLocation>
        <location evidence="1">Membrane</location>
    </subcellularLocation>
</comment>
<dbReference type="GO" id="GO:0016020">
    <property type="term" value="C:membrane"/>
    <property type="evidence" value="ECO:0007669"/>
    <property type="project" value="UniProtKB-SubCell"/>
</dbReference>
<name>A0A089N736_RHOPR</name>